<dbReference type="GO" id="GO:0016787">
    <property type="term" value="F:hydrolase activity"/>
    <property type="evidence" value="ECO:0007669"/>
    <property type="project" value="UniProtKB-KW"/>
</dbReference>
<dbReference type="PANTHER" id="PTHR33988">
    <property type="entry name" value="ENDORIBONUCLEASE MAZF-RELATED"/>
    <property type="match status" value="1"/>
</dbReference>
<comment type="similarity">
    <text evidence="1">Belongs to the PemK/MazF family.</text>
</comment>
<dbReference type="RefSeq" id="WP_306978279.1">
    <property type="nucleotide sequence ID" value="NZ_JAUSTQ010000018.1"/>
</dbReference>
<evidence type="ECO:0000313" key="3">
    <source>
        <dbReference type="EMBL" id="MDQ0160784.1"/>
    </source>
</evidence>
<evidence type="ECO:0000256" key="2">
    <source>
        <dbReference type="ARBA" id="ARBA00022649"/>
    </source>
</evidence>
<gene>
    <name evidence="3" type="ORF">J2S77_002791</name>
</gene>
<evidence type="ECO:0000313" key="4">
    <source>
        <dbReference type="Proteomes" id="UP001224359"/>
    </source>
</evidence>
<keyword evidence="3" id="KW-0378">Hydrolase</keyword>
<accession>A0ABT9VIJ3</accession>
<protein>
    <submittedName>
        <fullName evidence="3">mRNA interferase MazF</fullName>
        <ecNumber evidence="3">3.1.-.-</ecNumber>
    </submittedName>
</protein>
<dbReference type="Pfam" id="PF02452">
    <property type="entry name" value="PemK_toxin"/>
    <property type="match status" value="1"/>
</dbReference>
<dbReference type="SUPFAM" id="SSF50118">
    <property type="entry name" value="Cell growth inhibitor/plasmid maintenance toxic component"/>
    <property type="match status" value="1"/>
</dbReference>
<dbReference type="Gene3D" id="2.30.30.110">
    <property type="match status" value="1"/>
</dbReference>
<comment type="caution">
    <text evidence="3">The sequence shown here is derived from an EMBL/GenBank/DDBJ whole genome shotgun (WGS) entry which is preliminary data.</text>
</comment>
<organism evidence="3 4">
    <name type="scientific">Alkalibacillus salilacus</name>
    <dbReference type="NCBI Taxonomy" id="284582"/>
    <lineage>
        <taxon>Bacteria</taxon>
        <taxon>Bacillati</taxon>
        <taxon>Bacillota</taxon>
        <taxon>Bacilli</taxon>
        <taxon>Bacillales</taxon>
        <taxon>Bacillaceae</taxon>
        <taxon>Alkalibacillus</taxon>
    </lineage>
</organism>
<reference evidence="3 4" key="1">
    <citation type="submission" date="2023-07" db="EMBL/GenBank/DDBJ databases">
        <title>Genomic Encyclopedia of Type Strains, Phase IV (KMG-IV): sequencing the most valuable type-strain genomes for metagenomic binning, comparative biology and taxonomic classification.</title>
        <authorList>
            <person name="Goeker M."/>
        </authorList>
    </citation>
    <scope>NUCLEOTIDE SEQUENCE [LARGE SCALE GENOMIC DNA]</scope>
    <source>
        <strain evidence="3 4">DSM 16460</strain>
    </source>
</reference>
<name>A0ABT9VIJ3_9BACI</name>
<dbReference type="PANTHER" id="PTHR33988:SF3">
    <property type="entry name" value="ENDORIBONUCLEASE TOXIN CHPB-RELATED"/>
    <property type="match status" value="1"/>
</dbReference>
<dbReference type="InterPro" id="IPR003477">
    <property type="entry name" value="PemK-like"/>
</dbReference>
<dbReference type="EMBL" id="JAUSTQ010000018">
    <property type="protein sequence ID" value="MDQ0160784.1"/>
    <property type="molecule type" value="Genomic_DNA"/>
</dbReference>
<evidence type="ECO:0000256" key="1">
    <source>
        <dbReference type="ARBA" id="ARBA00007521"/>
    </source>
</evidence>
<dbReference type="Proteomes" id="UP001224359">
    <property type="component" value="Unassembled WGS sequence"/>
</dbReference>
<proteinExistence type="inferred from homology"/>
<keyword evidence="4" id="KW-1185">Reference proteome</keyword>
<sequence>MEPPSKGDLIYINFNPQSGHEQAGKRPAIVLSPRSFNKETGFAIVCPITNQQKGYPFEVTIPDDQETITGVVLTDQVKSLDWKARNIKVIEQTNPHVVNKCISNIRKILPLED</sequence>
<dbReference type="EC" id="3.1.-.-" evidence="3"/>
<keyword evidence="2" id="KW-1277">Toxin-antitoxin system</keyword>
<dbReference type="InterPro" id="IPR011067">
    <property type="entry name" value="Plasmid_toxin/cell-grow_inhib"/>
</dbReference>